<sequence>MKTVSSESLDDLDLPPPPPQPSTMKMKPKIAGTAKSKSGYGSDNQTKSIRSGGGIPKTLSGSRLGGTITKGSSTSNLRAGGESGSASSVASSSTSAKKTGQNESESQGPLMNGQLKAKEQRFADEKALKVLRWNFTTPREEFYQLLREQMTAAEWQPQLITYCFHSDFKFHIKAIDLIRNFLQTNSSEDNPVVIANLDLILKWIALRFFDTNPSVITKALELLMIIFGICVDPYQYQLSDIEANSFLPYLVLKFGDPKDAVRNKVHDIIARMRNIYSASKIFGHLFTGLQSKNSRQRATCLEEIGQLIEQRGMSIFQPPNSLAMIKDLAKFIAERDNGVRNGALACIVQVYFLEGERVFKLIGSLSDKDMSLVEERIKRASKNRPPPNSNNTPSGKLLVYH</sequence>
<comment type="subcellular location">
    <subcellularLocation>
        <location evidence="1">Cytoplasm</location>
        <location evidence="1">Cytoskeleton</location>
    </subcellularLocation>
</comment>
<evidence type="ECO:0000313" key="7">
    <source>
        <dbReference type="Proteomes" id="UP000194236"/>
    </source>
</evidence>
<dbReference type="GO" id="GO:0030951">
    <property type="term" value="P:establishment or maintenance of microtubule cytoskeleton polarity"/>
    <property type="evidence" value="ECO:0007669"/>
    <property type="project" value="InterPro"/>
</dbReference>
<comment type="caution">
    <text evidence="6">The sequence shown here is derived from an EMBL/GenBank/DDBJ whole genome shotgun (WGS) entry which is preliminary data.</text>
</comment>
<name>A0A1Y3AU89_EURMA</name>
<dbReference type="PANTHER" id="PTHR12609">
    <property type="entry name" value="MICROTUBULE ASSOCIATED PROTEIN XMAP215"/>
    <property type="match status" value="1"/>
</dbReference>
<feature type="compositionally biased region" description="Polar residues" evidence="4">
    <location>
        <begin position="35"/>
        <end position="49"/>
    </location>
</feature>
<dbReference type="GO" id="GO:0005856">
    <property type="term" value="C:cytoskeleton"/>
    <property type="evidence" value="ECO:0007669"/>
    <property type="project" value="UniProtKB-SubCell"/>
</dbReference>
<proteinExistence type="predicted"/>
<dbReference type="GO" id="GO:0061863">
    <property type="term" value="F:microtubule plus end polymerase"/>
    <property type="evidence" value="ECO:0007669"/>
    <property type="project" value="InterPro"/>
</dbReference>
<dbReference type="InterPro" id="IPR045110">
    <property type="entry name" value="XMAP215"/>
</dbReference>
<protein>
    <recommendedName>
        <fullName evidence="5">TOG domain-containing protein</fullName>
    </recommendedName>
</protein>
<dbReference type="InterPro" id="IPR048491">
    <property type="entry name" value="XMAP215_CLASP_TOG"/>
</dbReference>
<gene>
    <name evidence="6" type="ORF">BLA29_006558</name>
</gene>
<feature type="compositionally biased region" description="Low complexity" evidence="4">
    <location>
        <begin position="84"/>
        <end position="99"/>
    </location>
</feature>
<dbReference type="GO" id="GO:0051010">
    <property type="term" value="F:microtubule plus-end binding"/>
    <property type="evidence" value="ECO:0007669"/>
    <property type="project" value="InterPro"/>
</dbReference>
<accession>A0A1Y3AU89</accession>
<evidence type="ECO:0000256" key="3">
    <source>
        <dbReference type="ARBA" id="ARBA00023212"/>
    </source>
</evidence>
<keyword evidence="3" id="KW-0206">Cytoskeleton</keyword>
<dbReference type="EMBL" id="MUJZ01061442">
    <property type="protein sequence ID" value="OTF71364.1"/>
    <property type="molecule type" value="Genomic_DNA"/>
</dbReference>
<keyword evidence="2" id="KW-0963">Cytoplasm</keyword>
<dbReference type="Gene3D" id="1.25.10.10">
    <property type="entry name" value="Leucine-rich Repeat Variant"/>
    <property type="match status" value="1"/>
</dbReference>
<evidence type="ECO:0000256" key="4">
    <source>
        <dbReference type="SAM" id="MobiDB-lite"/>
    </source>
</evidence>
<keyword evidence="7" id="KW-1185">Reference proteome</keyword>
<dbReference type="InterPro" id="IPR016024">
    <property type="entry name" value="ARM-type_fold"/>
</dbReference>
<dbReference type="OrthoDB" id="205662at2759"/>
<feature type="region of interest" description="Disordered" evidence="4">
    <location>
        <begin position="379"/>
        <end position="401"/>
    </location>
</feature>
<dbReference type="AlphaFoldDB" id="A0A1Y3AU89"/>
<reference evidence="6 7" key="1">
    <citation type="submission" date="2017-03" db="EMBL/GenBank/DDBJ databases">
        <title>Genome Survey of Euroglyphus maynei.</title>
        <authorList>
            <person name="Arlian L.G."/>
            <person name="Morgan M.S."/>
            <person name="Rider S.D."/>
        </authorList>
    </citation>
    <scope>NUCLEOTIDE SEQUENCE [LARGE SCALE GENOMIC DNA]</scope>
    <source>
        <strain evidence="6">Arlian Lab</strain>
        <tissue evidence="6">Whole body</tissue>
    </source>
</reference>
<organism evidence="6 7">
    <name type="scientific">Euroglyphus maynei</name>
    <name type="common">Mayne's house dust mite</name>
    <dbReference type="NCBI Taxonomy" id="6958"/>
    <lineage>
        <taxon>Eukaryota</taxon>
        <taxon>Metazoa</taxon>
        <taxon>Ecdysozoa</taxon>
        <taxon>Arthropoda</taxon>
        <taxon>Chelicerata</taxon>
        <taxon>Arachnida</taxon>
        <taxon>Acari</taxon>
        <taxon>Acariformes</taxon>
        <taxon>Sarcoptiformes</taxon>
        <taxon>Astigmata</taxon>
        <taxon>Psoroptidia</taxon>
        <taxon>Analgoidea</taxon>
        <taxon>Pyroglyphidae</taxon>
        <taxon>Pyroglyphinae</taxon>
        <taxon>Euroglyphus</taxon>
    </lineage>
</organism>
<evidence type="ECO:0000256" key="1">
    <source>
        <dbReference type="ARBA" id="ARBA00004245"/>
    </source>
</evidence>
<feature type="region of interest" description="Disordered" evidence="4">
    <location>
        <begin position="1"/>
        <end position="112"/>
    </location>
</feature>
<dbReference type="SUPFAM" id="SSF48371">
    <property type="entry name" value="ARM repeat"/>
    <property type="match status" value="1"/>
</dbReference>
<dbReference type="Proteomes" id="UP000194236">
    <property type="component" value="Unassembled WGS sequence"/>
</dbReference>
<evidence type="ECO:0000259" key="5">
    <source>
        <dbReference type="SMART" id="SM01349"/>
    </source>
</evidence>
<evidence type="ECO:0000256" key="2">
    <source>
        <dbReference type="ARBA" id="ARBA00022490"/>
    </source>
</evidence>
<dbReference type="Pfam" id="PF21041">
    <property type="entry name" value="XMAP215_CLASP_TOG"/>
    <property type="match status" value="1"/>
</dbReference>
<dbReference type="GO" id="GO:0046785">
    <property type="term" value="P:microtubule polymerization"/>
    <property type="evidence" value="ECO:0007669"/>
    <property type="project" value="InterPro"/>
</dbReference>
<evidence type="ECO:0000313" key="6">
    <source>
        <dbReference type="EMBL" id="OTF71364.1"/>
    </source>
</evidence>
<feature type="domain" description="TOG" evidence="5">
    <location>
        <begin position="144"/>
        <end position="386"/>
    </location>
</feature>
<dbReference type="InterPro" id="IPR034085">
    <property type="entry name" value="TOG"/>
</dbReference>
<dbReference type="InterPro" id="IPR011989">
    <property type="entry name" value="ARM-like"/>
</dbReference>
<dbReference type="FunFam" id="1.25.10.10:FF:000050">
    <property type="entry name" value="Cytoskeleton-associated protein 5 isoform X1"/>
    <property type="match status" value="1"/>
</dbReference>
<dbReference type="GO" id="GO:0007051">
    <property type="term" value="P:spindle organization"/>
    <property type="evidence" value="ECO:0007669"/>
    <property type="project" value="InterPro"/>
</dbReference>
<dbReference type="SMART" id="SM01349">
    <property type="entry name" value="TOG"/>
    <property type="match status" value="1"/>
</dbReference>